<dbReference type="Gene3D" id="3.30.1140.32">
    <property type="entry name" value="Ribosomal protein S3, C-terminal domain"/>
    <property type="match status" value="1"/>
</dbReference>
<dbReference type="InterPro" id="IPR015946">
    <property type="entry name" value="KH_dom-like_a/b"/>
</dbReference>
<comment type="similarity">
    <text evidence="1">Belongs to the universal ribosomal protein uS3 family.</text>
</comment>
<dbReference type="HAMAP" id="MF_01309_B">
    <property type="entry name" value="Ribosomal_uS3_B"/>
    <property type="match status" value="1"/>
</dbReference>
<dbReference type="InterPro" id="IPR036419">
    <property type="entry name" value="Ribosomal_S3_C_sf"/>
</dbReference>
<dbReference type="GO" id="GO:0003735">
    <property type="term" value="F:structural constituent of ribosome"/>
    <property type="evidence" value="ECO:0007669"/>
    <property type="project" value="InterPro"/>
</dbReference>
<proteinExistence type="inferred from homology"/>
<dbReference type="PROSITE" id="PS50823">
    <property type="entry name" value="KH_TYPE_2"/>
    <property type="match status" value="1"/>
</dbReference>
<dbReference type="InterPro" id="IPR004087">
    <property type="entry name" value="KH_dom"/>
</dbReference>
<dbReference type="EMBL" id="KC999314">
    <property type="protein sequence ID" value="AGT99811.1"/>
    <property type="molecule type" value="Genomic_DNA"/>
</dbReference>
<keyword evidence="3" id="KW-0694">RNA-binding</keyword>
<evidence type="ECO:0000256" key="4">
    <source>
        <dbReference type="ARBA" id="ARBA00022980"/>
    </source>
</evidence>
<evidence type="ECO:0000256" key="2">
    <source>
        <dbReference type="ARBA" id="ARBA00022730"/>
    </source>
</evidence>
<reference evidence="7" key="1">
    <citation type="journal article" date="2015" name="Nat. Commun.">
        <title>Diverse, uncultivated ultra-small bacterial cells in groundwater.</title>
        <authorList>
            <person name="Luef B."/>
            <person name="Frischkorn K.R."/>
            <person name="Wrighton K.C."/>
            <person name="Holman H.-Y.N."/>
            <person name="Birarda G."/>
            <person name="Thomas B.C."/>
            <person name="Singh A."/>
            <person name="Williams K.H."/>
            <person name="Siegerist C.E."/>
            <person name="Tringe S.G."/>
            <person name="Downing K.H."/>
            <person name="Comolli L.R."/>
            <person name="Banfield J.F."/>
        </authorList>
    </citation>
    <scope>NUCLEOTIDE SEQUENCE</scope>
</reference>
<dbReference type="GO" id="GO:0019843">
    <property type="term" value="F:rRNA binding"/>
    <property type="evidence" value="ECO:0007669"/>
    <property type="project" value="UniProtKB-KW"/>
</dbReference>
<dbReference type="SUPFAM" id="SSF54821">
    <property type="entry name" value="Ribosomal protein S3 C-terminal domain"/>
    <property type="match status" value="1"/>
</dbReference>
<dbReference type="InterPro" id="IPR009019">
    <property type="entry name" value="KH_sf_prok-type"/>
</dbReference>
<dbReference type="AlphaFoldDB" id="U3GT18"/>
<keyword evidence="2" id="KW-0699">rRNA-binding</keyword>
<dbReference type="Pfam" id="PF00189">
    <property type="entry name" value="Ribosomal_S3_C"/>
    <property type="match status" value="1"/>
</dbReference>
<dbReference type="PROSITE" id="PS00548">
    <property type="entry name" value="RIBOSOMAL_S3"/>
    <property type="match status" value="1"/>
</dbReference>
<dbReference type="Pfam" id="PF07650">
    <property type="entry name" value="KH_2"/>
    <property type="match status" value="1"/>
</dbReference>
<keyword evidence="5" id="KW-0687">Ribonucleoprotein</keyword>
<dbReference type="SMART" id="SM00322">
    <property type="entry name" value="KH"/>
    <property type="match status" value="1"/>
</dbReference>
<organism evidence="7">
    <name type="scientific">uncultured organism</name>
    <dbReference type="NCBI Taxonomy" id="155900"/>
    <lineage>
        <taxon>unclassified sequences</taxon>
        <taxon>environmental samples</taxon>
    </lineage>
</organism>
<name>U3GT18_9ZZZZ</name>
<dbReference type="CDD" id="cd02412">
    <property type="entry name" value="KH-II_30S_S3"/>
    <property type="match status" value="1"/>
</dbReference>
<protein>
    <submittedName>
        <fullName evidence="7">30S ribosomal protein S3</fullName>
    </submittedName>
</protein>
<dbReference type="InterPro" id="IPR057258">
    <property type="entry name" value="Ribosomal_uS3"/>
</dbReference>
<dbReference type="FunFam" id="3.30.300.20:FF:000001">
    <property type="entry name" value="30S ribosomal protein S3"/>
    <property type="match status" value="1"/>
</dbReference>
<dbReference type="NCBIfam" id="TIGR01009">
    <property type="entry name" value="rpsC_bact"/>
    <property type="match status" value="1"/>
</dbReference>
<dbReference type="InterPro" id="IPR018280">
    <property type="entry name" value="Ribosomal_uS3_CS"/>
</dbReference>
<dbReference type="Gene3D" id="3.30.300.20">
    <property type="match status" value="1"/>
</dbReference>
<evidence type="ECO:0000256" key="1">
    <source>
        <dbReference type="ARBA" id="ARBA00010761"/>
    </source>
</evidence>
<evidence type="ECO:0000256" key="3">
    <source>
        <dbReference type="ARBA" id="ARBA00022884"/>
    </source>
</evidence>
<dbReference type="GO" id="GO:1990904">
    <property type="term" value="C:ribonucleoprotein complex"/>
    <property type="evidence" value="ECO:0007669"/>
    <property type="project" value="UniProtKB-KW"/>
</dbReference>
<feature type="domain" description="KH type-2" evidence="6">
    <location>
        <begin position="38"/>
        <end position="118"/>
    </location>
</feature>
<evidence type="ECO:0000256" key="5">
    <source>
        <dbReference type="ARBA" id="ARBA00023274"/>
    </source>
</evidence>
<accession>U3GT18</accession>
<dbReference type="InterPro" id="IPR005704">
    <property type="entry name" value="Ribosomal_uS3_bac-typ"/>
</dbReference>
<dbReference type="InterPro" id="IPR001351">
    <property type="entry name" value="Ribosomal_uS3_C"/>
</dbReference>
<dbReference type="PANTHER" id="PTHR11760">
    <property type="entry name" value="30S/40S RIBOSOMAL PROTEIN S3"/>
    <property type="match status" value="1"/>
</dbReference>
<keyword evidence="4 7" id="KW-0689">Ribosomal protein</keyword>
<evidence type="ECO:0000259" key="6">
    <source>
        <dbReference type="PROSITE" id="PS50823"/>
    </source>
</evidence>
<dbReference type="InterPro" id="IPR004044">
    <property type="entry name" value="KH_dom_type_2"/>
</dbReference>
<evidence type="ECO:0000313" key="7">
    <source>
        <dbReference type="EMBL" id="AGT99811.1"/>
    </source>
</evidence>
<dbReference type="PANTHER" id="PTHR11760:SF19">
    <property type="entry name" value="SMALL RIBOSOMAL SUBUNIT PROTEIN US3C"/>
    <property type="match status" value="1"/>
</dbReference>
<sequence>MGKKIHPTNFRLGVIYGWKSRWLNEKQFPFFLEEDLRLREFLAKQYHRMGLGEVEIERSGDNVSVILNSAKPGLIIGRGGTGLTDLKKKLESIVKKLRDKKHYGTGKWELKLSVNEIKKPESDAKIVAQNVALDLEKRMPFRRSMKSALERMMAQKGVLGAKILLAGRLDGSEMARSEWLSKGKVPLQTLRANIDFAQDEALTTYGKVGVKVWIYKGEIF</sequence>
<dbReference type="SUPFAM" id="SSF54814">
    <property type="entry name" value="Prokaryotic type KH domain (KH-domain type II)"/>
    <property type="match status" value="1"/>
</dbReference>